<organism evidence="2 3">
    <name type="scientific">Plebeiibacterium sediminum</name>
    <dbReference type="NCBI Taxonomy" id="2992112"/>
    <lineage>
        <taxon>Bacteria</taxon>
        <taxon>Pseudomonadati</taxon>
        <taxon>Bacteroidota</taxon>
        <taxon>Bacteroidia</taxon>
        <taxon>Marinilabiliales</taxon>
        <taxon>Marinilabiliaceae</taxon>
        <taxon>Plebeiibacterium</taxon>
    </lineage>
</organism>
<dbReference type="AlphaFoldDB" id="A0AAE3SHB5"/>
<gene>
    <name evidence="2" type="ORF">OM075_22370</name>
</gene>
<reference evidence="2" key="1">
    <citation type="submission" date="2022-10" db="EMBL/GenBank/DDBJ databases">
        <authorList>
            <person name="Yu W.X."/>
        </authorList>
    </citation>
    <scope>NUCLEOTIDE SEQUENCE</scope>
    <source>
        <strain evidence="2">AAT</strain>
    </source>
</reference>
<dbReference type="Proteomes" id="UP001209229">
    <property type="component" value="Unassembled WGS sequence"/>
</dbReference>
<dbReference type="InterPro" id="IPR031325">
    <property type="entry name" value="RHS_repeat"/>
</dbReference>
<proteinExistence type="predicted"/>
<dbReference type="RefSeq" id="WP_301192784.1">
    <property type="nucleotide sequence ID" value="NZ_JAPDPJ010000090.1"/>
</dbReference>
<accession>A0AAE3SHB5</accession>
<dbReference type="NCBIfam" id="TIGR01643">
    <property type="entry name" value="YD_repeat_2x"/>
    <property type="match status" value="1"/>
</dbReference>
<evidence type="ECO:0000256" key="1">
    <source>
        <dbReference type="SAM" id="Phobius"/>
    </source>
</evidence>
<dbReference type="Pfam" id="PF05593">
    <property type="entry name" value="RHS_repeat"/>
    <property type="match status" value="1"/>
</dbReference>
<name>A0AAE3SHB5_9BACT</name>
<dbReference type="Gene3D" id="2.180.10.10">
    <property type="entry name" value="RHS repeat-associated core"/>
    <property type="match status" value="1"/>
</dbReference>
<feature type="transmembrane region" description="Helical" evidence="1">
    <location>
        <begin position="21"/>
        <end position="39"/>
    </location>
</feature>
<protein>
    <submittedName>
        <fullName evidence="2">RHS repeat protein</fullName>
    </submittedName>
</protein>
<keyword evidence="1" id="KW-1133">Transmembrane helix</keyword>
<comment type="caution">
    <text evidence="2">The sequence shown here is derived from an EMBL/GenBank/DDBJ whole genome shotgun (WGS) entry which is preliminary data.</text>
</comment>
<keyword evidence="1" id="KW-0812">Transmembrane</keyword>
<evidence type="ECO:0000313" key="2">
    <source>
        <dbReference type="EMBL" id="MCW3789226.1"/>
    </source>
</evidence>
<keyword evidence="3" id="KW-1185">Reference proteome</keyword>
<sequence>MKETNRVIPVIFLKKVSNLNKADYSLLKLIALVVILYVLPLKSYSQSSNYIITPEIKSPQVYLMKQFADYPVDRSRGLVDINIPLYEVNEKYVKIPIDLKFHASGLKANIAECGSLGLKWVISGTGFISREVRGIPDEIKPHKQGITENYDPDWVTLFGTDYHTNGYYTDTDHPNNSVFVRDLYNIDYIHRNGEYKDTEYDIFTFVLPTGESGKFILKDIDGVKEASFMPYKPFKVQNLKKGYGKVWVEGIYTSFEIVDDKGITYCFGGKTENGDLYYDDSEDNMHCSCWYLKSVILPNKKDSINYFYDLRYVPSANPNQTLVINDQVEAPIMEGGYWASEILRNYFGDVEWVQDNTEQWGYTKSVHVLSKIKFSSGSIKFNFIPNSNDDCDFFIENMIVSDSYNNPIRRVYFNIESTLSSIKSTDKPSYLTSVTIKGNDDESIKQYSFDYYNMDKLPTLDKLAFRSDYWGYYSSSSGKLTKDKIAVNKYYIMDEPIYTNFSKFLNYDIGTAINRYSNKEDMKIGMIKTITYPTGGKTTFDYECNQFKDGDNIKNCGGLRIKSITSNDNSGKEIKRTFTYGKNGDGIGTLPYYLKPSKENGYLNNYETHGTSYYFLKDLVIIGRDVYPPVIEVGWYTTRTFTGQFPGNYYTFLDKIVSYNLVTEYKGDESSNVGKTEYYYSSKYPRMEDYSFDSWRIHYTTRIEGTNPYKFWEGNHLDRKIDYDYNLNNRMYSIVKQTDYNYNSYIVDTFYDLSVRRKILFNKYSSSSDYTLPETQELNDVFAAPLQYFAYKVQKYAVGVENLTSIKEYLFDGGDTIIQTTHNSYDRDKPTFLSYKTVLDSNDEEIYQSFCYPFNINYGVYQQMADANIISPVIEKITSKTGVVSNSILTKYKKSDNNFVPDEIYSTEITSPVATSSFNEFTGIEKDVNYSKDAEGTYNSYDIYGNPIEITAKDGVVTTYVWGYNHQYPIAKIVNYSKSQFDSNTDLQNYIYNLEDFTFWENGFKEQLDVLNTTLRYIVTGSDVQLYTYTYDPLVGMTSETDPNGNTTFYEYDGMNRLKQIRDNDGNILKQYSYNYHFDPSIYSEMTCSITTNKSEYDQGELVNSQVSVNGGSGNFTYKWTAKANSTTVANGSGSTFSFRSNYGGTLVLTCEITDQLLGTVKTVSKNIVMNSCGITMNTGFLAYTYGINKDGNKATFYLNFSNTGAAMVKYSTYLVGRLEGGCFPSSTKSFTINYSGRTWLIDITSSGDIKFTITSGSDFPKNSPFYYTGSMVYDL</sequence>
<keyword evidence="1" id="KW-0472">Membrane</keyword>
<dbReference type="InterPro" id="IPR006530">
    <property type="entry name" value="YD"/>
</dbReference>
<evidence type="ECO:0000313" key="3">
    <source>
        <dbReference type="Proteomes" id="UP001209229"/>
    </source>
</evidence>
<dbReference type="EMBL" id="JAPDPJ010000090">
    <property type="protein sequence ID" value="MCW3789226.1"/>
    <property type="molecule type" value="Genomic_DNA"/>
</dbReference>